<dbReference type="GO" id="GO:0003676">
    <property type="term" value="F:nucleic acid binding"/>
    <property type="evidence" value="ECO:0007669"/>
    <property type="project" value="InterPro"/>
</dbReference>
<dbReference type="InterPro" id="IPR001584">
    <property type="entry name" value="Integrase_cat-core"/>
</dbReference>
<dbReference type="GO" id="GO:0015074">
    <property type="term" value="P:DNA integration"/>
    <property type="evidence" value="ECO:0007669"/>
    <property type="project" value="InterPro"/>
</dbReference>
<dbReference type="AlphaFoldDB" id="A0A1H4GF08"/>
<sequence length="517" mass="60137">MANKLDPMDLKQIITLHLDGYSNRKIGSTLGISRNTVNTYMQLFEGCKYSLQQLLSFDVEQLSELFSSFTTVDTQRHNDLMLYFETVNKARNHPGFTFLYHYTQYAQTMANPYSYTQFMEHYNRKYKEVKGSMKLEHEPGKEMYIDFAGKKLSYVNQNTGEIIPVEVFVAILPNSQYTYVQACQSQKKEDLIICCVNALNFYGGVPLAIVSDNLKSAVSRASKYESQINRSFKDFASHYNCIVNPTRTYAPQDKALVENAVHLVYQRIYYPIREITFFSLEELNAELRRMLTTYNQLLFQRKEASRVELFQSVERQYLKALPGSTYQIKDYKRAKVQKIGYVYFSPDKSYYSVPYRYIGHHTMIHYTNTSVEVYYNHLRIATHKRNPKKGNYNTIKEHLSSTHQSYTSWSPEYFKNQAAPHGAHLVKCVEKILCNVEYPEIGYKRVIGLIQLHKSYGSQRLDKACEIALNANIAAYTHIKNILRHNMDLKETLLQELDANTNHIPVHQNIRGASAYQ</sequence>
<protein>
    <submittedName>
        <fullName evidence="3">Integrase core domain-containing protein</fullName>
    </submittedName>
</protein>
<feature type="domain" description="Integrase catalytic" evidence="2">
    <location>
        <begin position="135"/>
        <end position="316"/>
    </location>
</feature>
<evidence type="ECO:0000313" key="4">
    <source>
        <dbReference type="Proteomes" id="UP000198951"/>
    </source>
</evidence>
<name>A0A1H4GF08_9FLAO</name>
<keyword evidence="4" id="KW-1185">Reference proteome</keyword>
<evidence type="ECO:0000256" key="1">
    <source>
        <dbReference type="ARBA" id="ARBA00009277"/>
    </source>
</evidence>
<dbReference type="PANTHER" id="PTHR35004">
    <property type="entry name" value="TRANSPOSASE RV3428C-RELATED"/>
    <property type="match status" value="1"/>
</dbReference>
<accession>A0A1H4GF08</accession>
<dbReference type="Gene3D" id="3.30.420.10">
    <property type="entry name" value="Ribonuclease H-like superfamily/Ribonuclease H"/>
    <property type="match status" value="1"/>
</dbReference>
<dbReference type="NCBIfam" id="NF033546">
    <property type="entry name" value="transpos_IS21"/>
    <property type="match status" value="1"/>
</dbReference>
<evidence type="ECO:0000313" key="3">
    <source>
        <dbReference type="EMBL" id="SEB07478.1"/>
    </source>
</evidence>
<organism evidence="3 4">
    <name type="scientific">Flavobacterium gillisiae</name>
    <dbReference type="NCBI Taxonomy" id="150146"/>
    <lineage>
        <taxon>Bacteria</taxon>
        <taxon>Pseudomonadati</taxon>
        <taxon>Bacteroidota</taxon>
        <taxon>Flavobacteriia</taxon>
        <taxon>Flavobacteriales</taxon>
        <taxon>Flavobacteriaceae</taxon>
        <taxon>Flavobacterium</taxon>
    </lineage>
</organism>
<proteinExistence type="inferred from homology"/>
<dbReference type="Proteomes" id="UP000198951">
    <property type="component" value="Unassembled WGS sequence"/>
</dbReference>
<dbReference type="Pfam" id="PF22483">
    <property type="entry name" value="Mu-transpos_C_2"/>
    <property type="match status" value="1"/>
</dbReference>
<evidence type="ECO:0000259" key="2">
    <source>
        <dbReference type="PROSITE" id="PS50994"/>
    </source>
</evidence>
<dbReference type="PANTHER" id="PTHR35004:SF8">
    <property type="entry name" value="TRANSPOSASE RV3428C-RELATED"/>
    <property type="match status" value="1"/>
</dbReference>
<reference evidence="4" key="1">
    <citation type="submission" date="2016-10" db="EMBL/GenBank/DDBJ databases">
        <authorList>
            <person name="Varghese N."/>
            <person name="Submissions S."/>
        </authorList>
    </citation>
    <scope>NUCLEOTIDE SEQUENCE [LARGE SCALE GENOMIC DNA]</scope>
    <source>
        <strain evidence="4">DSM 22376</strain>
    </source>
</reference>
<dbReference type="Gene3D" id="1.10.10.60">
    <property type="entry name" value="Homeodomain-like"/>
    <property type="match status" value="1"/>
</dbReference>
<dbReference type="STRING" id="150146.SAMN05443667_1241"/>
<comment type="similarity">
    <text evidence="1">Belongs to the transposase IS21/IS408/IS1162 family.</text>
</comment>
<dbReference type="PROSITE" id="PS50994">
    <property type="entry name" value="INTEGRASE"/>
    <property type="match status" value="1"/>
</dbReference>
<dbReference type="InterPro" id="IPR036397">
    <property type="entry name" value="RNaseH_sf"/>
</dbReference>
<dbReference type="EMBL" id="FNRD01000024">
    <property type="protein sequence ID" value="SEB07478.1"/>
    <property type="molecule type" value="Genomic_DNA"/>
</dbReference>
<dbReference type="InterPro" id="IPR054353">
    <property type="entry name" value="IstA-like_C"/>
</dbReference>
<dbReference type="InterPro" id="IPR012337">
    <property type="entry name" value="RNaseH-like_sf"/>
</dbReference>
<dbReference type="SUPFAM" id="SSF53098">
    <property type="entry name" value="Ribonuclease H-like"/>
    <property type="match status" value="1"/>
</dbReference>
<dbReference type="RefSeq" id="WP_091093979.1">
    <property type="nucleotide sequence ID" value="NZ_FNRD01000024.1"/>
</dbReference>
<gene>
    <name evidence="3" type="ORF">SAMN05443667_1241</name>
</gene>
<dbReference type="OrthoDB" id="3193769at2"/>